<organism evidence="1 2">
    <name type="scientific">Coptis chinensis</name>
    <dbReference type="NCBI Taxonomy" id="261450"/>
    <lineage>
        <taxon>Eukaryota</taxon>
        <taxon>Viridiplantae</taxon>
        <taxon>Streptophyta</taxon>
        <taxon>Embryophyta</taxon>
        <taxon>Tracheophyta</taxon>
        <taxon>Spermatophyta</taxon>
        <taxon>Magnoliopsida</taxon>
        <taxon>Ranunculales</taxon>
        <taxon>Ranunculaceae</taxon>
        <taxon>Coptidoideae</taxon>
        <taxon>Coptis</taxon>
    </lineage>
</organism>
<dbReference type="EMBL" id="JADFTS010000004">
    <property type="protein sequence ID" value="KAF9611037.1"/>
    <property type="molecule type" value="Genomic_DNA"/>
</dbReference>
<accession>A0A835I7C9</accession>
<keyword evidence="2" id="KW-1185">Reference proteome</keyword>
<sequence>MKKSSTLWSGLKEALKLIEDHSTWVVGNGKGIHLWKDRWAGEKSVRELLMANSPFWKPFTNTLSANIKPTGWNFSPTMTYILNQVGIEVVGTDYQLVLQKKNINQVSDMMGAFQDRSPLIKDIWKACAVTAMVSIWKFHNIMVYDEVKSGRFHSMVPYAAAVTGKALRWWLLVASWRSTWLVGAVDDWRLWWLFGGDVYASGGCIVGVTVGCELDVKMVGSADWCCLLVVVVKETLKTLVAGVMNELR</sequence>
<dbReference type="Proteomes" id="UP000631114">
    <property type="component" value="Unassembled WGS sequence"/>
</dbReference>
<gene>
    <name evidence="1" type="ORF">IFM89_026388</name>
</gene>
<evidence type="ECO:0000313" key="2">
    <source>
        <dbReference type="Proteomes" id="UP000631114"/>
    </source>
</evidence>
<proteinExistence type="predicted"/>
<evidence type="ECO:0000313" key="1">
    <source>
        <dbReference type="EMBL" id="KAF9611037.1"/>
    </source>
</evidence>
<dbReference type="AlphaFoldDB" id="A0A835I7C9"/>
<dbReference type="OrthoDB" id="1938246at2759"/>
<protein>
    <submittedName>
        <fullName evidence="1">Uncharacterized protein</fullName>
    </submittedName>
</protein>
<comment type="caution">
    <text evidence="1">The sequence shown here is derived from an EMBL/GenBank/DDBJ whole genome shotgun (WGS) entry which is preliminary data.</text>
</comment>
<reference evidence="1 2" key="1">
    <citation type="submission" date="2020-10" db="EMBL/GenBank/DDBJ databases">
        <title>The Coptis chinensis genome and diversification of protoberbering-type alkaloids.</title>
        <authorList>
            <person name="Wang B."/>
            <person name="Shu S."/>
            <person name="Song C."/>
            <person name="Liu Y."/>
        </authorList>
    </citation>
    <scope>NUCLEOTIDE SEQUENCE [LARGE SCALE GENOMIC DNA]</scope>
    <source>
        <strain evidence="1">HL-2020</strain>
        <tissue evidence="1">Leaf</tissue>
    </source>
</reference>
<name>A0A835I7C9_9MAGN</name>